<proteinExistence type="predicted"/>
<dbReference type="Pfam" id="PF09799">
    <property type="entry name" value="Transmemb_17"/>
    <property type="match status" value="1"/>
</dbReference>
<dbReference type="KEGG" id="epa:110252246"/>
<dbReference type="GO" id="GO:1905515">
    <property type="term" value="P:non-motile cilium assembly"/>
    <property type="evidence" value="ECO:0007669"/>
    <property type="project" value="TreeGrafter"/>
</dbReference>
<feature type="transmembrane region" description="Helical" evidence="5">
    <location>
        <begin position="147"/>
        <end position="167"/>
    </location>
</feature>
<reference evidence="6" key="1">
    <citation type="submission" date="2022-11" db="UniProtKB">
        <authorList>
            <consortium name="EnsemblMetazoa"/>
        </authorList>
    </citation>
    <scope>IDENTIFICATION</scope>
</reference>
<dbReference type="OMA" id="LWWVSCI"/>
<dbReference type="GO" id="GO:0035869">
    <property type="term" value="C:ciliary transition zone"/>
    <property type="evidence" value="ECO:0007669"/>
    <property type="project" value="TreeGrafter"/>
</dbReference>
<dbReference type="OrthoDB" id="311720at2759"/>
<evidence type="ECO:0000256" key="2">
    <source>
        <dbReference type="ARBA" id="ARBA00022692"/>
    </source>
</evidence>
<feature type="transmembrane region" description="Helical" evidence="5">
    <location>
        <begin position="115"/>
        <end position="135"/>
    </location>
</feature>
<keyword evidence="7" id="KW-1185">Reference proteome</keyword>
<dbReference type="Proteomes" id="UP000887567">
    <property type="component" value="Unplaced"/>
</dbReference>
<evidence type="ECO:0000256" key="4">
    <source>
        <dbReference type="ARBA" id="ARBA00023136"/>
    </source>
</evidence>
<sequence>MAANIGRGLRSAVTSVTETVFPMSRSIREYPRHHLINAGNELVSNLPLQMALYFNVYFSPFWFLTAIVMLSAKYQSLDFYYKFVLIAVYSVMAIVESTRLYLGYIGNLQEKVPELAGFWLLTLVLQLPLSFLLLFNESMLIMPTERAMNILLVLFVVFETIQGYRAIKRMTEYQVNKFHLHQFDEMSEIQDAQERGPEEIGYRS</sequence>
<feature type="transmembrane region" description="Helical" evidence="5">
    <location>
        <begin position="52"/>
        <end position="72"/>
    </location>
</feature>
<evidence type="ECO:0000256" key="1">
    <source>
        <dbReference type="ARBA" id="ARBA00004141"/>
    </source>
</evidence>
<evidence type="ECO:0000256" key="3">
    <source>
        <dbReference type="ARBA" id="ARBA00022989"/>
    </source>
</evidence>
<dbReference type="PANTHER" id="PTHR13531:SF6">
    <property type="entry name" value="TMEM (HUMAN TRANSMEMBRANE PROTEIN) HOMOLOG"/>
    <property type="match status" value="1"/>
</dbReference>
<feature type="transmembrane region" description="Helical" evidence="5">
    <location>
        <begin position="79"/>
        <end position="95"/>
    </location>
</feature>
<protein>
    <recommendedName>
        <fullName evidence="8">Transmembrane protein 17</fullName>
    </recommendedName>
</protein>
<keyword evidence="4 5" id="KW-0472">Membrane</keyword>
<dbReference type="GO" id="GO:0016020">
    <property type="term" value="C:membrane"/>
    <property type="evidence" value="ECO:0007669"/>
    <property type="project" value="UniProtKB-SubCell"/>
</dbReference>
<dbReference type="InterPro" id="IPR019184">
    <property type="entry name" value="Uncharacterised_TM-17"/>
</dbReference>
<dbReference type="PANTHER" id="PTHR13531">
    <property type="entry name" value="GEO07735P1-RELATED-RELATED"/>
    <property type="match status" value="1"/>
</dbReference>
<organism evidence="6 7">
    <name type="scientific">Exaiptasia diaphana</name>
    <name type="common">Tropical sea anemone</name>
    <name type="synonym">Aiptasia pulchella</name>
    <dbReference type="NCBI Taxonomy" id="2652724"/>
    <lineage>
        <taxon>Eukaryota</taxon>
        <taxon>Metazoa</taxon>
        <taxon>Cnidaria</taxon>
        <taxon>Anthozoa</taxon>
        <taxon>Hexacorallia</taxon>
        <taxon>Actiniaria</taxon>
        <taxon>Aiptasiidae</taxon>
        <taxon>Exaiptasia</taxon>
    </lineage>
</organism>
<name>A0A913Y5D8_EXADI</name>
<evidence type="ECO:0000313" key="6">
    <source>
        <dbReference type="EnsemblMetazoa" id="XP_020914681.1"/>
    </source>
</evidence>
<keyword evidence="2 5" id="KW-0812">Transmembrane</keyword>
<dbReference type="GeneID" id="110252246"/>
<comment type="subcellular location">
    <subcellularLocation>
        <location evidence="1">Membrane</location>
        <topology evidence="1">Multi-pass membrane protein</topology>
    </subcellularLocation>
</comment>
<dbReference type="RefSeq" id="XP_020914681.1">
    <property type="nucleotide sequence ID" value="XM_021059022.2"/>
</dbReference>
<evidence type="ECO:0008006" key="8">
    <source>
        <dbReference type="Google" id="ProtNLM"/>
    </source>
</evidence>
<keyword evidence="3 5" id="KW-1133">Transmembrane helix</keyword>
<dbReference type="AlphaFoldDB" id="A0A913Y5D8"/>
<evidence type="ECO:0000313" key="7">
    <source>
        <dbReference type="Proteomes" id="UP000887567"/>
    </source>
</evidence>
<dbReference type="EnsemblMetazoa" id="XM_021059022.2">
    <property type="protein sequence ID" value="XP_020914681.1"/>
    <property type="gene ID" value="LOC110252246"/>
</dbReference>
<evidence type="ECO:0000256" key="5">
    <source>
        <dbReference type="SAM" id="Phobius"/>
    </source>
</evidence>
<accession>A0A913Y5D8</accession>